<dbReference type="KEGG" id="vg:80402181"/>
<dbReference type="RefSeq" id="YP_010772468.1">
    <property type="nucleotide sequence ID" value="NC_074644.1"/>
</dbReference>
<evidence type="ECO:0000313" key="2">
    <source>
        <dbReference type="Proteomes" id="UP001162252"/>
    </source>
</evidence>
<keyword evidence="2" id="KW-1185">Reference proteome</keyword>
<evidence type="ECO:0000313" key="1">
    <source>
        <dbReference type="EMBL" id="BDI54872.1"/>
    </source>
</evidence>
<dbReference type="GeneID" id="80402181"/>
<protein>
    <submittedName>
        <fullName evidence="1">Uncharacterized protein</fullName>
    </submittedName>
</protein>
<dbReference type="EMBL" id="LC711077">
    <property type="protein sequence ID" value="BDI54872.1"/>
    <property type="molecule type" value="Genomic_DNA"/>
</dbReference>
<sequence length="54" mass="6400">MYNLYMNINEEIRFIGKIQKQGNYYKIAIPPELVRKNIIKPKAIYQISLVVISE</sequence>
<name>A0AA35CNK5_9CAUD</name>
<reference evidence="1 2" key="1">
    <citation type="journal article" date="2022" name="Nat. Microbiol.">
        <title>Three families of Asgard archaeal viruses identified in metagenome-assembled genomes.</title>
        <authorList>
            <person name="Medvedeva S."/>
            <person name="Sun J."/>
            <person name="Yutin N."/>
            <person name="Koonin E.V."/>
            <person name="Nunoura T."/>
            <person name="Rinke C."/>
            <person name="Krupovic M."/>
        </authorList>
    </citation>
    <scope>NUCLEOTIDE SEQUENCE [LARGE SCALE GENOMIC DNA]</scope>
    <source>
        <strain evidence="1">VerdaV1</strain>
    </source>
</reference>
<organism evidence="1 2">
    <name type="scientific">Lokiarchaeia virus VerdaV1</name>
    <dbReference type="NCBI Taxonomy" id="3070170"/>
    <lineage>
        <taxon>Viruses</taxon>
        <taxon>Duplodnaviria</taxon>
        <taxon>Heunggongvirae</taxon>
        <taxon>Uroviricota</taxon>
        <taxon>Caudoviricetes</taxon>
        <taxon>Verdandiviridae</taxon>
        <taxon>Dolusvirus</taxon>
        <taxon>Dolusvirus shimokitaense</taxon>
    </lineage>
</organism>
<dbReference type="Proteomes" id="UP001162252">
    <property type="component" value="Segment"/>
</dbReference>
<accession>A0AA35CNK5</accession>
<proteinExistence type="predicted"/>